<dbReference type="PIRSF" id="PIRSF002741">
    <property type="entry name" value="MppA"/>
    <property type="match status" value="1"/>
</dbReference>
<dbReference type="PANTHER" id="PTHR30290">
    <property type="entry name" value="PERIPLASMIC BINDING COMPONENT OF ABC TRANSPORTER"/>
    <property type="match status" value="1"/>
</dbReference>
<dbReference type="Pfam" id="PF00496">
    <property type="entry name" value="SBP_bac_5"/>
    <property type="match status" value="1"/>
</dbReference>
<reference evidence="6" key="1">
    <citation type="submission" date="2019-01" db="EMBL/GenBank/DDBJ databases">
        <title>Draft genomes of a novel of Sporanaerobacter strains.</title>
        <authorList>
            <person name="Ma S."/>
        </authorList>
    </citation>
    <scope>NUCLEOTIDE SEQUENCE [LARGE SCALE GENOMIC DNA]</scope>
    <source>
        <strain evidence="6">NJN-17</strain>
    </source>
</reference>
<dbReference type="GO" id="GO:0015833">
    <property type="term" value="P:peptide transport"/>
    <property type="evidence" value="ECO:0007669"/>
    <property type="project" value="TreeGrafter"/>
</dbReference>
<proteinExistence type="inferred from homology"/>
<evidence type="ECO:0000313" key="6">
    <source>
        <dbReference type="Proteomes" id="UP000287969"/>
    </source>
</evidence>
<evidence type="ECO:0000256" key="2">
    <source>
        <dbReference type="ARBA" id="ARBA00022448"/>
    </source>
</evidence>
<keyword evidence="3" id="KW-0732">Signal</keyword>
<evidence type="ECO:0000256" key="1">
    <source>
        <dbReference type="ARBA" id="ARBA00005695"/>
    </source>
</evidence>
<dbReference type="EMBL" id="CP035282">
    <property type="protein sequence ID" value="QAT62239.1"/>
    <property type="molecule type" value="Genomic_DNA"/>
</dbReference>
<evidence type="ECO:0000313" key="5">
    <source>
        <dbReference type="EMBL" id="QAT62239.1"/>
    </source>
</evidence>
<dbReference type="Gene3D" id="3.10.105.10">
    <property type="entry name" value="Dipeptide-binding Protein, Domain 3"/>
    <property type="match status" value="1"/>
</dbReference>
<evidence type="ECO:0000256" key="3">
    <source>
        <dbReference type="ARBA" id="ARBA00022729"/>
    </source>
</evidence>
<dbReference type="GO" id="GO:1904680">
    <property type="term" value="F:peptide transmembrane transporter activity"/>
    <property type="evidence" value="ECO:0007669"/>
    <property type="project" value="TreeGrafter"/>
</dbReference>
<dbReference type="PANTHER" id="PTHR30290:SF9">
    <property type="entry name" value="OLIGOPEPTIDE-BINDING PROTEIN APPA"/>
    <property type="match status" value="1"/>
</dbReference>
<sequence>MKLKFRRIIAVFLLVVLTILSVGCKNKNEVGGTIDNNKEKIESGEEEKPEYGGTLRVPLTTVETLNPLISENISYYNFSKLIFEGLFKLDKNLNIENQLAQNCEIKEDGKVIGIKLRENVVWHDGEKFTAKDVKFTIDTLKYAGNDNIYKNSILSNFKSYTSSDLRHIMDVKIIDDYNIEIVFDRAFSNGLEILTFPIIPRHIFVKGRENSSSYKAALAEDNYTPIGTGPYKFSKYEKIKSINLEANTNWWQGKPYISTIIGEIMKDEDLAMTSFEANQVDLTTSVGVDWEKYFQSKRVKIIEYVSQNYELLGFNFSRKIFADEKGKELRKAIAYGIDRQSIIQKVYMGHATQVDLPIYPNSWLISDNSNIYGFNIDKAKEILSSAGYKDENGDGFVEDENGKTLTLKVTTNSYNPLRLKTADLIVENLKAIGINATKDYEDNVPNNITDEEVEEQWQKYTQKIKKGDFDIALMGWQLSDVCDLSFAFHSSQIYYGTNFIRYSDEEMDQLLFDAFSATNREEKKKAYGKLEDKILEDLPYVSLFFRNEALLIDKNIKGNINPQSNNLYYNIEKWYIPKEFQEKNVD</sequence>
<comment type="similarity">
    <text evidence="1">Belongs to the bacterial solute-binding protein 5 family.</text>
</comment>
<dbReference type="GO" id="GO:0043190">
    <property type="term" value="C:ATP-binding cassette (ABC) transporter complex"/>
    <property type="evidence" value="ECO:0007669"/>
    <property type="project" value="InterPro"/>
</dbReference>
<protein>
    <submittedName>
        <fullName evidence="5">Peptide ABC transporter substrate-binding protein</fullName>
    </submittedName>
</protein>
<dbReference type="InterPro" id="IPR000914">
    <property type="entry name" value="SBP_5_dom"/>
</dbReference>
<gene>
    <name evidence="5" type="ORF">EQM13_11890</name>
</gene>
<dbReference type="InterPro" id="IPR039424">
    <property type="entry name" value="SBP_5"/>
</dbReference>
<dbReference type="SUPFAM" id="SSF53850">
    <property type="entry name" value="Periplasmic binding protein-like II"/>
    <property type="match status" value="1"/>
</dbReference>
<evidence type="ECO:0000259" key="4">
    <source>
        <dbReference type="Pfam" id="PF00496"/>
    </source>
</evidence>
<keyword evidence="2" id="KW-0813">Transport</keyword>
<dbReference type="GO" id="GO:0042597">
    <property type="term" value="C:periplasmic space"/>
    <property type="evidence" value="ECO:0007669"/>
    <property type="project" value="UniProtKB-ARBA"/>
</dbReference>
<dbReference type="PROSITE" id="PS51257">
    <property type="entry name" value="PROKAR_LIPOPROTEIN"/>
    <property type="match status" value="1"/>
</dbReference>
<dbReference type="Proteomes" id="UP000287969">
    <property type="component" value="Chromosome"/>
</dbReference>
<dbReference type="KEGG" id="spoa:EQM13_11890"/>
<dbReference type="Gene3D" id="3.40.190.10">
    <property type="entry name" value="Periplasmic binding protein-like II"/>
    <property type="match status" value="1"/>
</dbReference>
<dbReference type="CDD" id="cd08513">
    <property type="entry name" value="PBP2_thermophilic_Hb8_like"/>
    <property type="match status" value="1"/>
</dbReference>
<accession>A0A410QE86</accession>
<dbReference type="InterPro" id="IPR030678">
    <property type="entry name" value="Peptide/Ni-bd"/>
</dbReference>
<dbReference type="Gene3D" id="3.90.76.10">
    <property type="entry name" value="Dipeptide-binding Protein, Domain 1"/>
    <property type="match status" value="1"/>
</dbReference>
<feature type="domain" description="Solute-binding protein family 5" evidence="4">
    <location>
        <begin position="95"/>
        <end position="479"/>
    </location>
</feature>
<dbReference type="OrthoDB" id="9772924at2"/>
<name>A0A410QE86_9FIRM</name>
<keyword evidence="6" id="KW-1185">Reference proteome</keyword>
<organism evidence="5 6">
    <name type="scientific">Acidilutibacter cellobiosedens</name>
    <dbReference type="NCBI Taxonomy" id="2507161"/>
    <lineage>
        <taxon>Bacteria</taxon>
        <taxon>Bacillati</taxon>
        <taxon>Bacillota</taxon>
        <taxon>Tissierellia</taxon>
        <taxon>Tissierellales</taxon>
        <taxon>Acidilutibacteraceae</taxon>
        <taxon>Acidilutibacter</taxon>
    </lineage>
</organism>
<dbReference type="AlphaFoldDB" id="A0A410QE86"/>